<dbReference type="EMBL" id="JARH01000354">
    <property type="protein sequence ID" value="EXF81710.1"/>
    <property type="molecule type" value="Genomic_DNA"/>
</dbReference>
<evidence type="ECO:0000256" key="1">
    <source>
        <dbReference type="SAM" id="MobiDB-lite"/>
    </source>
</evidence>
<dbReference type="AlphaFoldDB" id="A0A010QYR6"/>
<gene>
    <name evidence="2" type="ORF">CFIO01_09531</name>
</gene>
<proteinExistence type="predicted"/>
<dbReference type="KEGG" id="cfj:CFIO01_09531"/>
<evidence type="ECO:0000313" key="2">
    <source>
        <dbReference type="EMBL" id="EXF81710.1"/>
    </source>
</evidence>
<dbReference type="HOGENOM" id="CLU_1880321_0_0_1"/>
<protein>
    <submittedName>
        <fullName evidence="2">Uncharacterized protein</fullName>
    </submittedName>
</protein>
<organism evidence="2 3">
    <name type="scientific">Colletotrichum fioriniae PJ7</name>
    <dbReference type="NCBI Taxonomy" id="1445577"/>
    <lineage>
        <taxon>Eukaryota</taxon>
        <taxon>Fungi</taxon>
        <taxon>Dikarya</taxon>
        <taxon>Ascomycota</taxon>
        <taxon>Pezizomycotina</taxon>
        <taxon>Sordariomycetes</taxon>
        <taxon>Hypocreomycetidae</taxon>
        <taxon>Glomerellales</taxon>
        <taxon>Glomerellaceae</taxon>
        <taxon>Colletotrichum</taxon>
        <taxon>Colletotrichum acutatum species complex</taxon>
    </lineage>
</organism>
<dbReference type="OrthoDB" id="5396at2759"/>
<feature type="non-terminal residue" evidence="2">
    <location>
        <position position="136"/>
    </location>
</feature>
<dbReference type="eggNOG" id="ENOG502RKE6">
    <property type="taxonomic scope" value="Eukaryota"/>
</dbReference>
<sequence length="136" mass="15300">MAMKRLQQLGNQLTQTSSSSSSSKPDAETMAPADSKFALNENGIPPFESLPLGKDDPRFSAWGLYGDKDELGTLNRLTDERVAAAAREEIKTGARVSLNWPLTAQTAPFFNRRAFHHDLYRKHPRFVNDDEWTFNS</sequence>
<dbReference type="PANTHER" id="PTHR34861">
    <property type="match status" value="1"/>
</dbReference>
<evidence type="ECO:0000313" key="3">
    <source>
        <dbReference type="Proteomes" id="UP000020467"/>
    </source>
</evidence>
<name>A0A010QYR6_9PEZI</name>
<feature type="region of interest" description="Disordered" evidence="1">
    <location>
        <begin position="1"/>
        <end position="55"/>
    </location>
</feature>
<accession>A0A010QYR6</accession>
<keyword evidence="3" id="KW-1185">Reference proteome</keyword>
<dbReference type="Proteomes" id="UP000020467">
    <property type="component" value="Unassembled WGS sequence"/>
</dbReference>
<dbReference type="PANTHER" id="PTHR34861:SF11">
    <property type="entry name" value="CYCLASE"/>
    <property type="match status" value="1"/>
</dbReference>
<reference evidence="2 3" key="1">
    <citation type="submission" date="2014-02" db="EMBL/GenBank/DDBJ databases">
        <title>The genome sequence of Colletotrichum fioriniae PJ7.</title>
        <authorList>
            <person name="Baroncelli R."/>
            <person name="Thon M.R."/>
        </authorList>
    </citation>
    <scope>NUCLEOTIDE SEQUENCE [LARGE SCALE GENOMIC DNA]</scope>
    <source>
        <strain evidence="2 3">PJ7</strain>
    </source>
</reference>
<comment type="caution">
    <text evidence="2">The sequence shown here is derived from an EMBL/GenBank/DDBJ whole genome shotgun (WGS) entry which is preliminary data.</text>
</comment>